<dbReference type="PROSITE" id="PS51482">
    <property type="entry name" value="DEGV"/>
    <property type="match status" value="1"/>
</dbReference>
<evidence type="ECO:0000313" key="3">
    <source>
        <dbReference type="EMBL" id="MCY1715079.1"/>
    </source>
</evidence>
<evidence type="ECO:0000313" key="4">
    <source>
        <dbReference type="Proteomes" id="UP001082703"/>
    </source>
</evidence>
<dbReference type="Pfam" id="PF02645">
    <property type="entry name" value="DegV"/>
    <property type="match status" value="1"/>
</dbReference>
<protein>
    <submittedName>
        <fullName evidence="3">DegV family protein</fullName>
    </submittedName>
</protein>
<dbReference type="Proteomes" id="UP001082703">
    <property type="component" value="Unassembled WGS sequence"/>
</dbReference>
<dbReference type="SUPFAM" id="SSF82549">
    <property type="entry name" value="DAK1/DegV-like"/>
    <property type="match status" value="1"/>
</dbReference>
<keyword evidence="2" id="KW-0446">Lipid-binding</keyword>
<dbReference type="Gene3D" id="3.30.1180.10">
    <property type="match status" value="1"/>
</dbReference>
<dbReference type="NCBIfam" id="TIGR00762">
    <property type="entry name" value="DegV"/>
    <property type="match status" value="1"/>
</dbReference>
<keyword evidence="4" id="KW-1185">Reference proteome</keyword>
<dbReference type="Gene3D" id="3.40.50.10170">
    <property type="match status" value="1"/>
</dbReference>
<dbReference type="InterPro" id="IPR043168">
    <property type="entry name" value="DegV_C"/>
</dbReference>
<accession>A0ABT4BW14</accession>
<name>A0ABT4BW14_9FIRM</name>
<sequence length="290" mass="31997">MSEYAIVTDSSCDLPAELAEKMELTVLPLSFNMMGREYHNYLDGRELSFQEFYHNIRKGAACTTSAVNIEAFKGAMEPILQSGRDVLCIAFSSGLSNTYNAAKLACEELTPKYPERKVYAVDTLCASLGEGLILSLAVEEKRKGKSIDELRIWLEEIKLRVCHWFTVEDLNHLKRGGRISGATALIGTMLNIKPVLHVDDEGHLTNMGKARGRRASLLALVDHMEKTALNPASQTVFISHGDAKEDAEFVAEEIKARFGVKNFVINYIGPVIGTHSGPGTIALFFLGSKR</sequence>
<comment type="caution">
    <text evidence="3">The sequence shown here is derived from an EMBL/GenBank/DDBJ whole genome shotgun (WGS) entry which is preliminary data.</text>
</comment>
<evidence type="ECO:0000256" key="1">
    <source>
        <dbReference type="ARBA" id="ARBA00003238"/>
    </source>
</evidence>
<dbReference type="RefSeq" id="WP_268059116.1">
    <property type="nucleotide sequence ID" value="NZ_JAPOHA010000015.1"/>
</dbReference>
<comment type="function">
    <text evidence="1">May bind long-chain fatty acids, such as palmitate, and may play a role in lipid transport or fatty acid metabolism.</text>
</comment>
<dbReference type="PANTHER" id="PTHR33434:SF3">
    <property type="entry name" value="DEGV DOMAIN-CONTAINING PROTEIN YITS"/>
    <property type="match status" value="1"/>
</dbReference>
<gene>
    <name evidence="3" type="ORF">OUY18_12560</name>
</gene>
<dbReference type="EMBL" id="JAPOHA010000015">
    <property type="protein sequence ID" value="MCY1715079.1"/>
    <property type="molecule type" value="Genomic_DNA"/>
</dbReference>
<dbReference type="InterPro" id="IPR003797">
    <property type="entry name" value="DegV"/>
</dbReference>
<organism evidence="3 4">
    <name type="scientific">Caproiciproducens galactitolivorans</name>
    <dbReference type="NCBI Taxonomy" id="642589"/>
    <lineage>
        <taxon>Bacteria</taxon>
        <taxon>Bacillati</taxon>
        <taxon>Bacillota</taxon>
        <taxon>Clostridia</taxon>
        <taxon>Eubacteriales</taxon>
        <taxon>Acutalibacteraceae</taxon>
        <taxon>Caproiciproducens</taxon>
    </lineage>
</organism>
<dbReference type="InterPro" id="IPR050270">
    <property type="entry name" value="DegV_domain_contain"/>
</dbReference>
<proteinExistence type="predicted"/>
<reference evidence="3 4" key="1">
    <citation type="submission" date="2022-11" db="EMBL/GenBank/DDBJ databases">
        <authorList>
            <person name="Caiyu Z."/>
        </authorList>
    </citation>
    <scope>NUCLEOTIDE SEQUENCE [LARGE SCALE GENOMIC DNA]</scope>
    <source>
        <strain evidence="3 4">YR-4</strain>
    </source>
</reference>
<dbReference type="PANTHER" id="PTHR33434">
    <property type="entry name" value="DEGV DOMAIN-CONTAINING PROTEIN DR_1986-RELATED"/>
    <property type="match status" value="1"/>
</dbReference>
<evidence type="ECO:0000256" key="2">
    <source>
        <dbReference type="ARBA" id="ARBA00023121"/>
    </source>
</evidence>